<dbReference type="EMBL" id="PXOA01001011">
    <property type="protein sequence ID" value="RFU72059.1"/>
    <property type="molecule type" value="Genomic_DNA"/>
</dbReference>
<organism evidence="1 2">
    <name type="scientific">Trichoderma arundinaceum</name>
    <dbReference type="NCBI Taxonomy" id="490622"/>
    <lineage>
        <taxon>Eukaryota</taxon>
        <taxon>Fungi</taxon>
        <taxon>Dikarya</taxon>
        <taxon>Ascomycota</taxon>
        <taxon>Pezizomycotina</taxon>
        <taxon>Sordariomycetes</taxon>
        <taxon>Hypocreomycetidae</taxon>
        <taxon>Hypocreales</taxon>
        <taxon>Hypocreaceae</taxon>
        <taxon>Trichoderma</taxon>
    </lineage>
</organism>
<sequence>MMNRIGNNEYFSLPPLNGHEGAGMVTEAEIDYFAQRDAFVKQEEELAFDSKCRAKSSEKEKLVDRILHNARREDESIIYNREREREDYHGQKHPSYPGDHFLSNVKLINKTKAFKIISKMPKGAHLHIHFNSCLSPAVLLDIAKGMDEENFGNLFTASYEPGQAMKFSAFREQFPKCYREFEVDQWLLNKLLFEEQEAHHPFQTTTGEKKTIDNSGIVEMIIQEVEKFQKRASFSGLKIIYCVPRSLAPVEIEEALAECLAFKERWPKWIA</sequence>
<dbReference type="STRING" id="490622.A0A395N7Q8"/>
<proteinExistence type="predicted"/>
<name>A0A395N7Q8_TRIAR</name>
<evidence type="ECO:0000313" key="2">
    <source>
        <dbReference type="Proteomes" id="UP000266272"/>
    </source>
</evidence>
<reference evidence="1 2" key="1">
    <citation type="journal article" date="2018" name="PLoS Pathog.">
        <title>Evolution of structural diversity of trichothecenes, a family of toxins produced by plant pathogenic and entomopathogenic fungi.</title>
        <authorList>
            <person name="Proctor R.H."/>
            <person name="McCormick S.P."/>
            <person name="Kim H.S."/>
            <person name="Cardoza R.E."/>
            <person name="Stanley A.M."/>
            <person name="Lindo L."/>
            <person name="Kelly A."/>
            <person name="Brown D.W."/>
            <person name="Lee T."/>
            <person name="Vaughan M.M."/>
            <person name="Alexander N.J."/>
            <person name="Busman M."/>
            <person name="Gutierrez S."/>
        </authorList>
    </citation>
    <scope>NUCLEOTIDE SEQUENCE [LARGE SCALE GENOMIC DNA]</scope>
    <source>
        <strain evidence="1 2">IBT 40837</strain>
    </source>
</reference>
<dbReference type="SUPFAM" id="SSF51556">
    <property type="entry name" value="Metallo-dependent hydrolases"/>
    <property type="match status" value="1"/>
</dbReference>
<protein>
    <submittedName>
        <fullName evidence="1">Adenosine amp deaminase</fullName>
    </submittedName>
</protein>
<keyword evidence="2" id="KW-1185">Reference proteome</keyword>
<dbReference type="AlphaFoldDB" id="A0A395N7Q8"/>
<comment type="caution">
    <text evidence="1">The sequence shown here is derived from an EMBL/GenBank/DDBJ whole genome shotgun (WGS) entry which is preliminary data.</text>
</comment>
<gene>
    <name evidence="1" type="ORF">TARUN_10202</name>
</gene>
<dbReference type="InterPro" id="IPR032466">
    <property type="entry name" value="Metal_Hydrolase"/>
</dbReference>
<dbReference type="Gene3D" id="3.20.20.140">
    <property type="entry name" value="Metal-dependent hydrolases"/>
    <property type="match status" value="1"/>
</dbReference>
<feature type="non-terminal residue" evidence="1">
    <location>
        <position position="271"/>
    </location>
</feature>
<dbReference type="OrthoDB" id="7202371at2759"/>
<dbReference type="Proteomes" id="UP000266272">
    <property type="component" value="Unassembled WGS sequence"/>
</dbReference>
<accession>A0A395N7Q8</accession>
<evidence type="ECO:0000313" key="1">
    <source>
        <dbReference type="EMBL" id="RFU72059.1"/>
    </source>
</evidence>